<dbReference type="InterPro" id="IPR006631">
    <property type="entry name" value="DM4_12"/>
</dbReference>
<gene>
    <name evidence="1" type="ORF">H0235_012636</name>
</gene>
<comment type="caution">
    <text evidence="1">The sequence shown here is derived from an EMBL/GenBank/DDBJ whole genome shotgun (WGS) entry which is preliminary data.</text>
</comment>
<dbReference type="SMART" id="SM00718">
    <property type="entry name" value="DM4_12"/>
    <property type="match status" value="1"/>
</dbReference>
<name>A0A834NJU0_VESPE</name>
<dbReference type="Proteomes" id="UP000600918">
    <property type="component" value="Unassembled WGS sequence"/>
</dbReference>
<dbReference type="Pfam" id="PF07841">
    <property type="entry name" value="DM4_12"/>
    <property type="match status" value="1"/>
</dbReference>
<reference evidence="1" key="1">
    <citation type="journal article" date="2020" name="G3 (Bethesda)">
        <title>High-Quality Assemblies for Three Invasive Social Wasps from the &lt;i&gt;Vespula&lt;/i&gt; Genus.</title>
        <authorList>
            <person name="Harrop T.W.R."/>
            <person name="Guhlin J."/>
            <person name="McLaughlin G.M."/>
            <person name="Permina E."/>
            <person name="Stockwell P."/>
            <person name="Gilligan J."/>
            <person name="Le Lec M.F."/>
            <person name="Gruber M.A.M."/>
            <person name="Quinn O."/>
            <person name="Lovegrove M."/>
            <person name="Duncan E.J."/>
            <person name="Remnant E.J."/>
            <person name="Van Eeckhoven J."/>
            <person name="Graham B."/>
            <person name="Knapp R.A."/>
            <person name="Langford K.W."/>
            <person name="Kronenberg Z."/>
            <person name="Press M.O."/>
            <person name="Eacker S.M."/>
            <person name="Wilson-Rankin E.E."/>
            <person name="Purcell J."/>
            <person name="Lester P.J."/>
            <person name="Dearden P.K."/>
        </authorList>
    </citation>
    <scope>NUCLEOTIDE SEQUENCE</scope>
    <source>
        <strain evidence="1">Volc-1</strain>
    </source>
</reference>
<evidence type="ECO:0000313" key="1">
    <source>
        <dbReference type="EMBL" id="KAF7412785.1"/>
    </source>
</evidence>
<dbReference type="PANTHER" id="PTHR21398:SF1">
    <property type="entry name" value="FI03705P"/>
    <property type="match status" value="1"/>
</dbReference>
<proteinExistence type="predicted"/>
<accession>A0A834NJU0</accession>
<sequence>MEDGREESLPEEMRSFRRSSSHLLVIAWCLDFFVLYSSSFHEDVRGNSTEVEVAPRMLSRQKRYLIFPEGSNLQLVYCLTIGAYGRNDDLVMGLTAALAWELPSKVDSKISDLLHRRSRSVMFPKVEAFLQSKWAALIPQHDVLIEVWYRREVDFKLNFIGSTGIDGRSCVMKALCEAGQRHPSQIGKGTFVQELLHVIFTLPRDGGRFECSEDRPYERAYQNGGNCEKLYPTCKHSIYSVDL</sequence>
<protein>
    <submittedName>
        <fullName evidence="1">Uncharacterized protein</fullName>
    </submittedName>
</protein>
<dbReference type="PANTHER" id="PTHR21398">
    <property type="entry name" value="AGAP007094-PA"/>
    <property type="match status" value="1"/>
</dbReference>
<organism evidence="1 2">
    <name type="scientific">Vespula pensylvanica</name>
    <name type="common">Western yellow jacket</name>
    <name type="synonym">Wasp</name>
    <dbReference type="NCBI Taxonomy" id="30213"/>
    <lineage>
        <taxon>Eukaryota</taxon>
        <taxon>Metazoa</taxon>
        <taxon>Ecdysozoa</taxon>
        <taxon>Arthropoda</taxon>
        <taxon>Hexapoda</taxon>
        <taxon>Insecta</taxon>
        <taxon>Pterygota</taxon>
        <taxon>Neoptera</taxon>
        <taxon>Endopterygota</taxon>
        <taxon>Hymenoptera</taxon>
        <taxon>Apocrita</taxon>
        <taxon>Aculeata</taxon>
        <taxon>Vespoidea</taxon>
        <taxon>Vespidae</taxon>
        <taxon>Vespinae</taxon>
        <taxon>Vespula</taxon>
    </lineage>
</organism>
<dbReference type="EMBL" id="JACSDY010000012">
    <property type="protein sequence ID" value="KAF7412785.1"/>
    <property type="molecule type" value="Genomic_DNA"/>
</dbReference>
<keyword evidence="2" id="KW-1185">Reference proteome</keyword>
<dbReference type="AlphaFoldDB" id="A0A834NJU0"/>
<evidence type="ECO:0000313" key="2">
    <source>
        <dbReference type="Proteomes" id="UP000600918"/>
    </source>
</evidence>